<dbReference type="RefSeq" id="WP_060940068.1">
    <property type="nucleotide sequence ID" value="NZ_KQ957192.1"/>
</dbReference>
<evidence type="ECO:0000256" key="1">
    <source>
        <dbReference type="SAM" id="MobiDB-lite"/>
    </source>
</evidence>
<name>A0A133QLU2_9BACT</name>
<evidence type="ECO:0000313" key="3">
    <source>
        <dbReference type="Proteomes" id="UP000070533"/>
    </source>
</evidence>
<protein>
    <submittedName>
        <fullName evidence="2">Uncharacterized protein</fullName>
    </submittedName>
</protein>
<evidence type="ECO:0000313" key="2">
    <source>
        <dbReference type="EMBL" id="KXA43860.1"/>
    </source>
</evidence>
<dbReference type="Proteomes" id="UP000070533">
    <property type="component" value="Unassembled WGS sequence"/>
</dbReference>
<feature type="compositionally biased region" description="Basic and acidic residues" evidence="1">
    <location>
        <begin position="57"/>
        <end position="69"/>
    </location>
</feature>
<reference evidence="3" key="1">
    <citation type="submission" date="2016-01" db="EMBL/GenBank/DDBJ databases">
        <authorList>
            <person name="Mitreva M."/>
            <person name="Pepin K.H."/>
            <person name="Mihindukulasuriya K.A."/>
            <person name="Fulton R."/>
            <person name="Fronick C."/>
            <person name="O'Laughlin M."/>
            <person name="Miner T."/>
            <person name="Herter B."/>
            <person name="Rosa B.A."/>
            <person name="Cordes M."/>
            <person name="Tomlinson C."/>
            <person name="Wollam A."/>
            <person name="Palsikar V.B."/>
            <person name="Mardis E.R."/>
            <person name="Wilson R.K."/>
        </authorList>
    </citation>
    <scope>NUCLEOTIDE SEQUENCE [LARGE SCALE GENOMIC DNA]</scope>
    <source>
        <strain evidence="3">MJR7716</strain>
    </source>
</reference>
<gene>
    <name evidence="2" type="ORF">HMPREF3226_00304</name>
</gene>
<dbReference type="AlphaFoldDB" id="A0A133QLU2"/>
<organism evidence="2 3">
    <name type="scientific">Prevotella corporis</name>
    <dbReference type="NCBI Taxonomy" id="28128"/>
    <lineage>
        <taxon>Bacteria</taxon>
        <taxon>Pseudomonadati</taxon>
        <taxon>Bacteroidota</taxon>
        <taxon>Bacteroidia</taxon>
        <taxon>Bacteroidales</taxon>
        <taxon>Prevotellaceae</taxon>
        <taxon>Prevotella</taxon>
    </lineage>
</organism>
<accession>A0A133QLU2</accession>
<proteinExistence type="predicted"/>
<dbReference type="PATRIC" id="fig|28128.5.peg.306"/>
<dbReference type="EMBL" id="LRQG01000013">
    <property type="protein sequence ID" value="KXA43860.1"/>
    <property type="molecule type" value="Genomic_DNA"/>
</dbReference>
<comment type="caution">
    <text evidence="2">The sequence shown here is derived from an EMBL/GenBank/DDBJ whole genome shotgun (WGS) entry which is preliminary data.</text>
</comment>
<dbReference type="STRING" id="28128.HMPREF3226_00304"/>
<feature type="region of interest" description="Disordered" evidence="1">
    <location>
        <begin position="24"/>
        <end position="69"/>
    </location>
</feature>
<sequence>MKKTYQSPSTDMFSFRLESQLLGISNVTTTDPKDGGDPTGGNGSAPNPFGAKAVQLDQKDFNVWDDHTK</sequence>
<keyword evidence="3" id="KW-1185">Reference proteome</keyword>